<dbReference type="EMBL" id="CP095049">
    <property type="protein sequence ID" value="UOQ55457.1"/>
    <property type="molecule type" value="Genomic_DNA"/>
</dbReference>
<evidence type="ECO:0000256" key="1">
    <source>
        <dbReference type="SAM" id="MobiDB-lite"/>
    </source>
</evidence>
<feature type="region of interest" description="Disordered" evidence="1">
    <location>
        <begin position="239"/>
        <end position="304"/>
    </location>
</feature>
<dbReference type="Gene3D" id="3.50.50.60">
    <property type="entry name" value="FAD/NAD(P)-binding domain"/>
    <property type="match status" value="1"/>
</dbReference>
<feature type="compositionally biased region" description="Low complexity" evidence="1">
    <location>
        <begin position="246"/>
        <end position="274"/>
    </location>
</feature>
<organism evidence="2 3">
    <name type="scientific">Hymenobacter cellulosivorans</name>
    <dbReference type="NCBI Taxonomy" id="2932249"/>
    <lineage>
        <taxon>Bacteria</taxon>
        <taxon>Pseudomonadati</taxon>
        <taxon>Bacteroidota</taxon>
        <taxon>Cytophagia</taxon>
        <taxon>Cytophagales</taxon>
        <taxon>Hymenobacteraceae</taxon>
        <taxon>Hymenobacter</taxon>
    </lineage>
</organism>
<evidence type="ECO:0000313" key="2">
    <source>
        <dbReference type="EMBL" id="UOQ55457.1"/>
    </source>
</evidence>
<dbReference type="Proteomes" id="UP000831785">
    <property type="component" value="Chromosome"/>
</dbReference>
<gene>
    <name evidence="2" type="ORF">MUN80_12020</name>
</gene>
<proteinExistence type="predicted"/>
<accession>A0ABY4FHN8</accession>
<feature type="region of interest" description="Disordered" evidence="1">
    <location>
        <begin position="191"/>
        <end position="213"/>
    </location>
</feature>
<evidence type="ECO:0000313" key="3">
    <source>
        <dbReference type="Proteomes" id="UP000831785"/>
    </source>
</evidence>
<dbReference type="RefSeq" id="WP_244724264.1">
    <property type="nucleotide sequence ID" value="NZ_CP095049.1"/>
</dbReference>
<dbReference type="InterPro" id="IPR006311">
    <property type="entry name" value="TAT_signal"/>
</dbReference>
<dbReference type="Pfam" id="PF13450">
    <property type="entry name" value="NAD_binding_8"/>
    <property type="match status" value="1"/>
</dbReference>
<name>A0ABY4FHN8_9BACT</name>
<protein>
    <submittedName>
        <fullName evidence="2">NAD(P)/FAD-dependent oxidoreductase</fullName>
    </submittedName>
</protein>
<dbReference type="InterPro" id="IPR036188">
    <property type="entry name" value="FAD/NAD-bd_sf"/>
</dbReference>
<keyword evidence="3" id="KW-1185">Reference proteome</keyword>
<dbReference type="SUPFAM" id="SSF51905">
    <property type="entry name" value="FAD/NAD(P)-binding domain"/>
    <property type="match status" value="1"/>
</dbReference>
<dbReference type="PROSITE" id="PS51318">
    <property type="entry name" value="TAT"/>
    <property type="match status" value="1"/>
</dbReference>
<sequence>MPAPDFSQCPFLPGRREFLGRTGLSVAGLLLGGSGLLESCAPGSPRAHIRGSLRGANKATGHKLWKPDQLPPSARTVRTDIVIIGGGVAGLSAKRWLHRHGRQQVLLLELDAQVGGNSSSGQNPTSAFPWGPTTCPCPTHATPSCWIFCAKRAPSPAPPLPTAGPFTTSTTSATTPKSACTCTATGKPASYPSWASRPPTAPRLPASSNSSKPCATPAATTAWTPSAFPSTCRRPMSSSASSIRFPLPTTSPSTALPPSTCVGTSTTAARTTTVPRPPLPRPGPACTTSPPAKVMPTTLAAPTC</sequence>
<reference evidence="2 3" key="1">
    <citation type="submission" date="2022-04" db="EMBL/GenBank/DDBJ databases">
        <title>Hymenobacter sp. isolated from the air.</title>
        <authorList>
            <person name="Won M."/>
            <person name="Lee C.-M."/>
            <person name="Woen H.-Y."/>
            <person name="Kwon S.-W."/>
        </authorList>
    </citation>
    <scope>NUCLEOTIDE SEQUENCE [LARGE SCALE GENOMIC DNA]</scope>
    <source>
        <strain evidence="3">5116 S-27</strain>
    </source>
</reference>